<evidence type="ECO:0000256" key="1">
    <source>
        <dbReference type="SAM" id="Coils"/>
    </source>
</evidence>
<comment type="caution">
    <text evidence="2">The sequence shown here is derived from an EMBL/GenBank/DDBJ whole genome shotgun (WGS) entry which is preliminary data.</text>
</comment>
<protein>
    <submittedName>
        <fullName evidence="2">Phage scaffolding protein</fullName>
    </submittedName>
</protein>
<organism evidence="2 3">
    <name type="scientific">Kurthia populi</name>
    <dbReference type="NCBI Taxonomy" id="1562132"/>
    <lineage>
        <taxon>Bacteria</taxon>
        <taxon>Bacillati</taxon>
        <taxon>Bacillota</taxon>
        <taxon>Bacilli</taxon>
        <taxon>Bacillales</taxon>
        <taxon>Caryophanaceae</taxon>
        <taxon>Kurthia</taxon>
    </lineage>
</organism>
<dbReference type="Pfam" id="PF06810">
    <property type="entry name" value="Phage_scaffold"/>
    <property type="match status" value="1"/>
</dbReference>
<dbReference type="EMBL" id="JBHUOR010000019">
    <property type="protein sequence ID" value="MFD2867557.1"/>
    <property type="molecule type" value="Genomic_DNA"/>
</dbReference>
<dbReference type="InterPro" id="IPR009636">
    <property type="entry name" value="SCAF"/>
</dbReference>
<reference evidence="3" key="1">
    <citation type="journal article" date="2019" name="Int. J. Syst. Evol. Microbiol.">
        <title>The Global Catalogue of Microorganisms (GCM) 10K type strain sequencing project: providing services to taxonomists for standard genome sequencing and annotation.</title>
        <authorList>
            <consortium name="The Broad Institute Genomics Platform"/>
            <consortium name="The Broad Institute Genome Sequencing Center for Infectious Disease"/>
            <person name="Wu L."/>
            <person name="Ma J."/>
        </authorList>
    </citation>
    <scope>NUCLEOTIDE SEQUENCE [LARGE SCALE GENOMIC DNA]</scope>
    <source>
        <strain evidence="3">KCTC 33522</strain>
    </source>
</reference>
<gene>
    <name evidence="2" type="ORF">ACFSY7_03435</name>
</gene>
<name>A0ABW5XXR7_9BACL</name>
<keyword evidence="1" id="KW-0175">Coiled coil</keyword>
<accession>A0ABW5XXR7</accession>
<feature type="coiled-coil region" evidence="1">
    <location>
        <begin position="57"/>
        <end position="91"/>
    </location>
</feature>
<sequence length="196" mass="21586">MTKEELLALGINEETAQTIVDNYAASYVEKSVLEAEQSKVTDLTQQLTDRDTQLTELQNQAAGNTDLQAQITALQEQNANEKASYEQTLKQKDYDYALSNALRDAKAKNPKAVQALLNTEAITLDGDKLIGLSEQLETLRKSDDYLFVPDGLKGGTPPLGSGGQSQTLTKAEFAKKSYETRMDLISKNPNLLQELK</sequence>
<proteinExistence type="predicted"/>
<evidence type="ECO:0000313" key="2">
    <source>
        <dbReference type="EMBL" id="MFD2867557.1"/>
    </source>
</evidence>
<keyword evidence="3" id="KW-1185">Reference proteome</keyword>
<dbReference type="Proteomes" id="UP001597568">
    <property type="component" value="Unassembled WGS sequence"/>
</dbReference>
<dbReference type="RefSeq" id="WP_380146843.1">
    <property type="nucleotide sequence ID" value="NZ_JBHUOR010000019.1"/>
</dbReference>
<evidence type="ECO:0000313" key="3">
    <source>
        <dbReference type="Proteomes" id="UP001597568"/>
    </source>
</evidence>